<gene>
    <name evidence="1" type="ORF">RFB13_18030</name>
</gene>
<dbReference type="EMBL" id="CP133586">
    <property type="protein sequence ID" value="WMT13124.1"/>
    <property type="molecule type" value="Genomic_DNA"/>
</dbReference>
<organism evidence="1 2">
    <name type="scientific">Serratia fonticola</name>
    <dbReference type="NCBI Taxonomy" id="47917"/>
    <lineage>
        <taxon>Bacteria</taxon>
        <taxon>Pseudomonadati</taxon>
        <taxon>Pseudomonadota</taxon>
        <taxon>Gammaproteobacteria</taxon>
        <taxon>Enterobacterales</taxon>
        <taxon>Yersiniaceae</taxon>
        <taxon>Serratia</taxon>
    </lineage>
</organism>
<keyword evidence="2" id="KW-1185">Reference proteome</keyword>
<dbReference type="RefSeq" id="WP_309205024.1">
    <property type="nucleotide sequence ID" value="NZ_CP133586.1"/>
</dbReference>
<dbReference type="Proteomes" id="UP001235341">
    <property type="component" value="Chromosome"/>
</dbReference>
<proteinExistence type="predicted"/>
<reference evidence="1 2" key="1">
    <citation type="submission" date="2023-08" db="EMBL/GenBank/DDBJ databases">
        <title>Complete Genome and Methylome dissection of Serratia fonticola NEB369.</title>
        <authorList>
            <person name="Fomenkov A."/>
            <person name="Roberts R.D."/>
        </authorList>
    </citation>
    <scope>NUCLEOTIDE SEQUENCE [LARGE SCALE GENOMIC DNA]</scope>
    <source>
        <strain evidence="1 2">NEB369</strain>
    </source>
</reference>
<accession>A0ABY9PKU1</accession>
<sequence length="230" mass="25702">MLVNLCEVYVSILKIPQDMKRLRIVTADQVAFVMAGNGSWPCFEDIEQFSEAANFKEVILQAVKFKEITPLTASKKSSWGDSSEVWYQAIDLETIGQSSIIHSATFLASEIWPWAEKELSDSSPWYAFSPVNDPAPSPTNLPANRDMPSTLRKKFSPDSASLLLIAGLVRVLEGKHKGVYTWNGINKNKMAQDAAEAISGFMDKYTKDKTESFRKLIAEALQCFPENPED</sequence>
<evidence type="ECO:0000313" key="2">
    <source>
        <dbReference type="Proteomes" id="UP001235341"/>
    </source>
</evidence>
<name>A0ABY9PKU1_SERFO</name>
<evidence type="ECO:0000313" key="1">
    <source>
        <dbReference type="EMBL" id="WMT13124.1"/>
    </source>
</evidence>
<protein>
    <submittedName>
        <fullName evidence="1">Uncharacterized protein</fullName>
    </submittedName>
</protein>